<evidence type="ECO:0000313" key="3">
    <source>
        <dbReference type="Proteomes" id="UP001363622"/>
    </source>
</evidence>
<dbReference type="EMBL" id="JBBPHU010000008">
    <property type="protein sequence ID" value="KAK7514894.1"/>
    <property type="molecule type" value="Genomic_DNA"/>
</dbReference>
<dbReference type="Proteomes" id="UP001363622">
    <property type="component" value="Unassembled WGS sequence"/>
</dbReference>
<sequence>MRLLILSVLEFLGFFFFVFSTGHLPAMLLRSLDHGSDSNLSCPAANDGIFSCYKVGCISLLHTSTRIVFFSRACYFGGTRPVTAAQARLVFMLLTEEMAKNKRRETKKKKKKKKKGTREKAGRRRLCCSVMEWRGRHAWSFRTGPVANSRLG</sequence>
<accession>A0ABR1KJ49</accession>
<gene>
    <name evidence="2" type="ORF">IWZ03DRAFT_232222</name>
</gene>
<comment type="caution">
    <text evidence="2">The sequence shown here is derived from an EMBL/GenBank/DDBJ whole genome shotgun (WGS) entry which is preliminary data.</text>
</comment>
<reference evidence="2 3" key="1">
    <citation type="submission" date="2024-04" db="EMBL/GenBank/DDBJ databases">
        <title>Phyllosticta paracitricarpa is synonymous to the EU quarantine fungus P. citricarpa based on phylogenomic analyses.</title>
        <authorList>
            <consortium name="Lawrence Berkeley National Laboratory"/>
            <person name="Van Ingen-Buijs V.A."/>
            <person name="Van Westerhoven A.C."/>
            <person name="Haridas S."/>
            <person name="Skiadas P."/>
            <person name="Martin F."/>
            <person name="Groenewald J.Z."/>
            <person name="Crous P.W."/>
            <person name="Seidl M.F."/>
        </authorList>
    </citation>
    <scope>NUCLEOTIDE SEQUENCE [LARGE SCALE GENOMIC DNA]</scope>
    <source>
        <strain evidence="2 3">CBS 123371</strain>
    </source>
</reference>
<evidence type="ECO:0000313" key="2">
    <source>
        <dbReference type="EMBL" id="KAK7514894.1"/>
    </source>
</evidence>
<evidence type="ECO:0008006" key="4">
    <source>
        <dbReference type="Google" id="ProtNLM"/>
    </source>
</evidence>
<protein>
    <recommendedName>
        <fullName evidence="4">Secreted protein</fullName>
    </recommendedName>
</protein>
<name>A0ABR1KJ49_9PEZI</name>
<proteinExistence type="predicted"/>
<feature type="region of interest" description="Disordered" evidence="1">
    <location>
        <begin position="101"/>
        <end position="123"/>
    </location>
</feature>
<evidence type="ECO:0000256" key="1">
    <source>
        <dbReference type="SAM" id="MobiDB-lite"/>
    </source>
</evidence>
<keyword evidence="3" id="KW-1185">Reference proteome</keyword>
<organism evidence="2 3">
    <name type="scientific">Phyllosticta citriasiana</name>
    <dbReference type="NCBI Taxonomy" id="595635"/>
    <lineage>
        <taxon>Eukaryota</taxon>
        <taxon>Fungi</taxon>
        <taxon>Dikarya</taxon>
        <taxon>Ascomycota</taxon>
        <taxon>Pezizomycotina</taxon>
        <taxon>Dothideomycetes</taxon>
        <taxon>Dothideomycetes incertae sedis</taxon>
        <taxon>Botryosphaeriales</taxon>
        <taxon>Phyllostictaceae</taxon>
        <taxon>Phyllosticta</taxon>
    </lineage>
</organism>